<gene>
    <name evidence="3" type="ORF">G3I29_17145</name>
    <name evidence="2" type="ORF">STHAL_06975</name>
</gene>
<evidence type="ECO:0000313" key="5">
    <source>
        <dbReference type="Proteomes" id="UP000735541"/>
    </source>
</evidence>
<dbReference type="EMBL" id="JAAGLQ010000344">
    <property type="protein sequence ID" value="NEA17204.1"/>
    <property type="molecule type" value="Genomic_DNA"/>
</dbReference>
<keyword evidence="5" id="KW-1185">Reference proteome</keyword>
<reference evidence="3 4" key="1">
    <citation type="submission" date="2020-01" db="EMBL/GenBank/DDBJ databases">
        <title>Insect and environment-associated Actinomycetes.</title>
        <authorList>
            <person name="Currrie C."/>
            <person name="Chevrette M."/>
            <person name="Carlson C."/>
            <person name="Stubbendieck R."/>
            <person name="Wendt-Pienkowski E."/>
        </authorList>
    </citation>
    <scope>NUCLEOTIDE SEQUENCE [LARGE SCALE GENOMIC DNA]</scope>
    <source>
        <strain evidence="3 4">SID11342</strain>
    </source>
</reference>
<dbReference type="Proteomes" id="UP000735541">
    <property type="component" value="Unassembled WGS sequence"/>
</dbReference>
<evidence type="ECO:0000313" key="3">
    <source>
        <dbReference type="EMBL" id="NEA17204.1"/>
    </source>
</evidence>
<dbReference type="RefSeq" id="WP_164345720.1">
    <property type="nucleotide sequence ID" value="NZ_JAAGLQ010000344.1"/>
</dbReference>
<dbReference type="AlphaFoldDB" id="A0A6N9U082"/>
<organism evidence="3 4">
    <name type="scientific">Streptomyces halstedii</name>
    <dbReference type="NCBI Taxonomy" id="1944"/>
    <lineage>
        <taxon>Bacteria</taxon>
        <taxon>Bacillati</taxon>
        <taxon>Actinomycetota</taxon>
        <taxon>Actinomycetes</taxon>
        <taxon>Kitasatosporales</taxon>
        <taxon>Streptomycetaceae</taxon>
        <taxon>Streptomyces</taxon>
    </lineage>
</organism>
<dbReference type="Proteomes" id="UP000471293">
    <property type="component" value="Unassembled WGS sequence"/>
</dbReference>
<evidence type="ECO:0000313" key="2">
    <source>
        <dbReference type="EMBL" id="MBV7669233.1"/>
    </source>
</evidence>
<comment type="caution">
    <text evidence="3">The sequence shown here is derived from an EMBL/GenBank/DDBJ whole genome shotgun (WGS) entry which is preliminary data.</text>
</comment>
<accession>A0A6N9U082</accession>
<reference evidence="2 5" key="2">
    <citation type="submission" date="2021-07" db="EMBL/GenBank/DDBJ databases">
        <title>Sequencing Streptomyces halstedii LGO-A4 genome an citrus endophytic actinomycete.</title>
        <authorList>
            <person name="Samborskyy M."/>
            <person name="Scott N."/>
            <person name="Deglau R."/>
            <person name="Dickens S."/>
            <person name="Oliveira L.G."/>
        </authorList>
    </citation>
    <scope>NUCLEOTIDE SEQUENCE [LARGE SCALE GENOMIC DNA]</scope>
    <source>
        <strain evidence="2 5">LGO-A4</strain>
    </source>
</reference>
<name>A0A6N9U082_STRHA</name>
<evidence type="ECO:0000313" key="4">
    <source>
        <dbReference type="Proteomes" id="UP000471293"/>
    </source>
</evidence>
<protein>
    <submittedName>
        <fullName evidence="3">Uncharacterized protein</fullName>
    </submittedName>
</protein>
<proteinExistence type="predicted"/>
<dbReference type="EMBL" id="JAHUVW010000001">
    <property type="protein sequence ID" value="MBV7669233.1"/>
    <property type="molecule type" value="Genomic_DNA"/>
</dbReference>
<feature type="region of interest" description="Disordered" evidence="1">
    <location>
        <begin position="49"/>
        <end position="69"/>
    </location>
</feature>
<sequence>MDPPLKAANSPADRGARLGAEDLWFRKRVDTSHYASPSLFPPCTCGARICPDRTDDNTPPDATPRNEYR</sequence>
<evidence type="ECO:0000256" key="1">
    <source>
        <dbReference type="SAM" id="MobiDB-lite"/>
    </source>
</evidence>